<comment type="subcellular location">
    <subcellularLocation>
        <location evidence="1">Cell membrane</location>
        <topology evidence="1">Multi-pass membrane protein</topology>
    </subcellularLocation>
</comment>
<keyword evidence="6 7" id="KW-0472">Membrane</keyword>
<keyword evidence="3" id="KW-1003">Cell membrane</keyword>
<feature type="transmembrane region" description="Helical" evidence="7">
    <location>
        <begin position="36"/>
        <end position="53"/>
    </location>
</feature>
<dbReference type="Gene3D" id="3.30.240.20">
    <property type="entry name" value="bsu07140 like domains"/>
    <property type="match status" value="2"/>
</dbReference>
<dbReference type="Proteomes" id="UP000808914">
    <property type="component" value="Unassembled WGS sequence"/>
</dbReference>
<feature type="domain" description="YetF C-terminal" evidence="8">
    <location>
        <begin position="82"/>
        <end position="214"/>
    </location>
</feature>
<dbReference type="Pfam" id="PF04239">
    <property type="entry name" value="DUF421"/>
    <property type="match status" value="1"/>
</dbReference>
<evidence type="ECO:0000256" key="4">
    <source>
        <dbReference type="ARBA" id="ARBA00022692"/>
    </source>
</evidence>
<dbReference type="EMBL" id="JAFBER010000001">
    <property type="protein sequence ID" value="MBM7644055.1"/>
    <property type="molecule type" value="Genomic_DNA"/>
</dbReference>
<evidence type="ECO:0000256" key="6">
    <source>
        <dbReference type="ARBA" id="ARBA00023136"/>
    </source>
</evidence>
<keyword evidence="4 7" id="KW-0812">Transmembrane</keyword>
<feature type="transmembrane region" description="Helical" evidence="7">
    <location>
        <begin position="6"/>
        <end position="24"/>
    </location>
</feature>
<evidence type="ECO:0000256" key="3">
    <source>
        <dbReference type="ARBA" id="ARBA00022475"/>
    </source>
</evidence>
<protein>
    <submittedName>
        <fullName evidence="10">Uncharacterized membrane protein YcaP (DUF421 family)</fullName>
    </submittedName>
</protein>
<evidence type="ECO:0000256" key="1">
    <source>
        <dbReference type="ARBA" id="ARBA00004651"/>
    </source>
</evidence>
<dbReference type="InterPro" id="IPR048454">
    <property type="entry name" value="YetF_N"/>
</dbReference>
<dbReference type="RefSeq" id="WP_239548985.1">
    <property type="nucleotide sequence ID" value="NZ_JAFBER010000001.1"/>
</dbReference>
<dbReference type="PANTHER" id="PTHR34582:SF5">
    <property type="entry name" value="UPF0702 TRANSMEMBRANE PROTEIN YETF"/>
    <property type="match status" value="1"/>
</dbReference>
<evidence type="ECO:0000313" key="11">
    <source>
        <dbReference type="Proteomes" id="UP000808914"/>
    </source>
</evidence>
<evidence type="ECO:0000313" key="10">
    <source>
        <dbReference type="EMBL" id="MBM7644055.1"/>
    </source>
</evidence>
<dbReference type="InterPro" id="IPR007353">
    <property type="entry name" value="DUF421"/>
</dbReference>
<evidence type="ECO:0000256" key="7">
    <source>
        <dbReference type="SAM" id="Phobius"/>
    </source>
</evidence>
<gene>
    <name evidence="10" type="ORF">JOD45_000246</name>
</gene>
<evidence type="ECO:0000259" key="8">
    <source>
        <dbReference type="Pfam" id="PF04239"/>
    </source>
</evidence>
<dbReference type="Pfam" id="PF20730">
    <property type="entry name" value="YetF_N"/>
    <property type="match status" value="1"/>
</dbReference>
<evidence type="ECO:0000259" key="9">
    <source>
        <dbReference type="Pfam" id="PF20730"/>
    </source>
</evidence>
<proteinExistence type="inferred from homology"/>
<organism evidence="10 11">
    <name type="scientific">Scopulibacillus daqui</name>
    <dbReference type="NCBI Taxonomy" id="1469162"/>
    <lineage>
        <taxon>Bacteria</taxon>
        <taxon>Bacillati</taxon>
        <taxon>Bacillota</taxon>
        <taxon>Bacilli</taxon>
        <taxon>Bacillales</taxon>
        <taxon>Sporolactobacillaceae</taxon>
        <taxon>Scopulibacillus</taxon>
    </lineage>
</organism>
<comment type="caution">
    <text evidence="10">The sequence shown here is derived from an EMBL/GenBank/DDBJ whole genome shotgun (WGS) entry which is preliminary data.</text>
</comment>
<name>A0ABS2PWW3_9BACL</name>
<evidence type="ECO:0000256" key="5">
    <source>
        <dbReference type="ARBA" id="ARBA00022989"/>
    </source>
</evidence>
<dbReference type="PANTHER" id="PTHR34582">
    <property type="entry name" value="UPF0702 TRANSMEMBRANE PROTEIN YCAP"/>
    <property type="match status" value="1"/>
</dbReference>
<comment type="similarity">
    <text evidence="2">Belongs to the UPF0702 family.</text>
</comment>
<dbReference type="InterPro" id="IPR023090">
    <property type="entry name" value="UPF0702_alpha/beta_dom_sf"/>
</dbReference>
<keyword evidence="11" id="KW-1185">Reference proteome</keyword>
<evidence type="ECO:0000256" key="2">
    <source>
        <dbReference type="ARBA" id="ARBA00006448"/>
    </source>
</evidence>
<sequence>MNIYFSVTVELVIGFIGLLILTRLMGRASMAEATPFDFVAVVVLGDFVGAAIYDPKAKLPIIIFAIIIWGILIFIVEFITLKFNFSRGIIESKPALIIGNGVINRREMKKNKLDFNRLQMMLREKDVFSFREVEYAILEPNGKVSVIRKPMYDNVKRKDLDMPVKSSTLPAVVISDGVVIKKNLEQIGRTQEWLRKELKNRNINKMRDVLLAEWCEEDGLFVQTGAKD</sequence>
<accession>A0ABS2PWW3</accession>
<feature type="domain" description="YetF-like N-terminal transmembrane" evidence="9">
    <location>
        <begin position="4"/>
        <end position="79"/>
    </location>
</feature>
<feature type="transmembrane region" description="Helical" evidence="7">
    <location>
        <begin position="59"/>
        <end position="79"/>
    </location>
</feature>
<reference evidence="10 11" key="1">
    <citation type="submission" date="2021-01" db="EMBL/GenBank/DDBJ databases">
        <title>Genomic Encyclopedia of Type Strains, Phase IV (KMG-IV): sequencing the most valuable type-strain genomes for metagenomic binning, comparative biology and taxonomic classification.</title>
        <authorList>
            <person name="Goeker M."/>
        </authorList>
    </citation>
    <scope>NUCLEOTIDE SEQUENCE [LARGE SCALE GENOMIC DNA]</scope>
    <source>
        <strain evidence="10 11">DSM 28236</strain>
    </source>
</reference>
<keyword evidence="5 7" id="KW-1133">Transmembrane helix</keyword>